<keyword evidence="6" id="KW-0046">Antibiotic resistance</keyword>
<dbReference type="PRINTS" id="PR01036">
    <property type="entry name" value="TCRTETB"/>
</dbReference>
<feature type="domain" description="Major facilitator superfamily (MFS) profile" evidence="8">
    <location>
        <begin position="26"/>
        <end position="468"/>
    </location>
</feature>
<dbReference type="PROSITE" id="PS50850">
    <property type="entry name" value="MFS"/>
    <property type="match status" value="1"/>
</dbReference>
<feature type="transmembrane region" description="Helical" evidence="7">
    <location>
        <begin position="441"/>
        <end position="460"/>
    </location>
</feature>
<feature type="transmembrane region" description="Helical" evidence="7">
    <location>
        <begin position="284"/>
        <end position="309"/>
    </location>
</feature>
<feature type="transmembrane region" description="Helical" evidence="7">
    <location>
        <begin position="239"/>
        <end position="257"/>
    </location>
</feature>
<evidence type="ECO:0000313" key="9">
    <source>
        <dbReference type="EMBL" id="MCI3243433.1"/>
    </source>
</evidence>
<dbReference type="Pfam" id="PF07690">
    <property type="entry name" value="MFS_1"/>
    <property type="match status" value="1"/>
</dbReference>
<feature type="transmembrane region" description="Helical" evidence="7">
    <location>
        <begin position="347"/>
        <end position="367"/>
    </location>
</feature>
<evidence type="ECO:0000256" key="3">
    <source>
        <dbReference type="ARBA" id="ARBA00022692"/>
    </source>
</evidence>
<gene>
    <name evidence="9" type="ORF">MQN93_27285</name>
</gene>
<dbReference type="SUPFAM" id="SSF103473">
    <property type="entry name" value="MFS general substrate transporter"/>
    <property type="match status" value="1"/>
</dbReference>
<evidence type="ECO:0000256" key="5">
    <source>
        <dbReference type="ARBA" id="ARBA00023136"/>
    </source>
</evidence>
<feature type="transmembrane region" description="Helical" evidence="7">
    <location>
        <begin position="125"/>
        <end position="143"/>
    </location>
</feature>
<reference evidence="9" key="1">
    <citation type="submission" date="2022-03" db="EMBL/GenBank/DDBJ databases">
        <title>Streptomyces 7R015 and 7R016 isolated from Barleria lupulina in Thailand.</title>
        <authorList>
            <person name="Kanchanasin P."/>
            <person name="Phongsopitanun W."/>
            <person name="Tanasupawat S."/>
        </authorList>
    </citation>
    <scope>NUCLEOTIDE SEQUENCE</scope>
    <source>
        <strain evidence="9">7R016</strain>
    </source>
</reference>
<comment type="caution">
    <text evidence="9">The sequence shown here is derived from an EMBL/GenBank/DDBJ whole genome shotgun (WGS) entry which is preliminary data.</text>
</comment>
<feature type="transmembrane region" description="Helical" evidence="7">
    <location>
        <begin position="92"/>
        <end position="119"/>
    </location>
</feature>
<keyword evidence="2" id="KW-0813">Transport</keyword>
<dbReference type="RefSeq" id="WP_242711639.1">
    <property type="nucleotide sequence ID" value="NZ_JALDAX010000011.1"/>
</dbReference>
<feature type="transmembrane region" description="Helical" evidence="7">
    <location>
        <begin position="373"/>
        <end position="395"/>
    </location>
</feature>
<dbReference type="PANTHER" id="PTHR42718:SF9">
    <property type="entry name" value="MAJOR FACILITATOR SUPERFAMILY MULTIDRUG TRANSPORTER MFSC"/>
    <property type="match status" value="1"/>
</dbReference>
<evidence type="ECO:0000256" key="4">
    <source>
        <dbReference type="ARBA" id="ARBA00022989"/>
    </source>
</evidence>
<dbReference type="PANTHER" id="PTHR42718">
    <property type="entry name" value="MAJOR FACILITATOR SUPERFAMILY MULTIDRUG TRANSPORTER MFSC"/>
    <property type="match status" value="1"/>
</dbReference>
<feature type="transmembrane region" description="Helical" evidence="7">
    <location>
        <begin position="60"/>
        <end position="80"/>
    </location>
</feature>
<evidence type="ECO:0000256" key="1">
    <source>
        <dbReference type="ARBA" id="ARBA00004651"/>
    </source>
</evidence>
<keyword evidence="10" id="KW-1185">Reference proteome</keyword>
<dbReference type="CDD" id="cd17321">
    <property type="entry name" value="MFS_MMR_MDR_like"/>
    <property type="match status" value="1"/>
</dbReference>
<dbReference type="Proteomes" id="UP001165270">
    <property type="component" value="Unassembled WGS sequence"/>
</dbReference>
<evidence type="ECO:0000313" key="10">
    <source>
        <dbReference type="Proteomes" id="UP001165270"/>
    </source>
</evidence>
<feature type="transmembrane region" description="Helical" evidence="7">
    <location>
        <begin position="180"/>
        <end position="199"/>
    </location>
</feature>
<feature type="transmembrane region" description="Helical" evidence="7">
    <location>
        <begin position="155"/>
        <end position="174"/>
    </location>
</feature>
<evidence type="ECO:0000256" key="7">
    <source>
        <dbReference type="SAM" id="Phobius"/>
    </source>
</evidence>
<dbReference type="InterPro" id="IPR011701">
    <property type="entry name" value="MFS"/>
</dbReference>
<feature type="transmembrane region" description="Helical" evidence="7">
    <location>
        <begin position="315"/>
        <end position="335"/>
    </location>
</feature>
<evidence type="ECO:0000256" key="6">
    <source>
        <dbReference type="ARBA" id="ARBA00023251"/>
    </source>
</evidence>
<organism evidence="9 10">
    <name type="scientific">Streptomyces spinosisporus</name>
    <dbReference type="NCBI Taxonomy" id="2927582"/>
    <lineage>
        <taxon>Bacteria</taxon>
        <taxon>Bacillati</taxon>
        <taxon>Actinomycetota</taxon>
        <taxon>Actinomycetes</taxon>
        <taxon>Kitasatosporales</taxon>
        <taxon>Streptomycetaceae</taxon>
        <taxon>Streptomyces</taxon>
    </lineage>
</organism>
<evidence type="ECO:0000259" key="8">
    <source>
        <dbReference type="PROSITE" id="PS50850"/>
    </source>
</evidence>
<name>A0ABS9XMY5_9ACTN</name>
<keyword evidence="5 7" id="KW-0472">Membrane</keyword>
<dbReference type="EMBL" id="JALDAX010000011">
    <property type="protein sequence ID" value="MCI3243433.1"/>
    <property type="molecule type" value="Genomic_DNA"/>
</dbReference>
<keyword evidence="3 7" id="KW-0812">Transmembrane</keyword>
<keyword evidence="4 7" id="KW-1133">Transmembrane helix</keyword>
<feature type="transmembrane region" description="Helical" evidence="7">
    <location>
        <begin position="211"/>
        <end position="233"/>
    </location>
</feature>
<dbReference type="InterPro" id="IPR020846">
    <property type="entry name" value="MFS_dom"/>
</dbReference>
<feature type="transmembrane region" description="Helical" evidence="7">
    <location>
        <begin position="416"/>
        <end position="435"/>
    </location>
</feature>
<proteinExistence type="predicted"/>
<evidence type="ECO:0000256" key="2">
    <source>
        <dbReference type="ARBA" id="ARBA00022448"/>
    </source>
</evidence>
<feature type="transmembrane region" description="Helical" evidence="7">
    <location>
        <begin position="26"/>
        <end position="48"/>
    </location>
</feature>
<dbReference type="InterPro" id="IPR036259">
    <property type="entry name" value="MFS_trans_sf"/>
</dbReference>
<dbReference type="Gene3D" id="1.20.1250.20">
    <property type="entry name" value="MFS general substrate transporter like domains"/>
    <property type="match status" value="1"/>
</dbReference>
<accession>A0ABS9XMY5</accession>
<dbReference type="Gene3D" id="1.20.1720.10">
    <property type="entry name" value="Multidrug resistance protein D"/>
    <property type="match status" value="1"/>
</dbReference>
<sequence length="481" mass="49744">MPKALQGATAVVETAERKQTAGSGRVLAALALAQFICSFAGSNMNVMINDISKDLDTTVQGVQVAITLFLLVMAALMIPGGKLTERYGRKRCFLLGLVVYAVGALLCAAAPGLGVLILGNSLLEGVGTALLIPPVYILATLTYPDVTSRARAFGVIMALGGLGAAAGPLIGGLITSGISWRAAFVFQALVIGVIVLLSLRMTDPLPPDPTSSFDTFGAVLAAVGLVLVVLGILAADDNIWLMIGLMVLGALVLGWFFHHVRAKETAGQEPLLPRSLFRNRTSNLGLVTQNVQWLMLMGTSFTVAAYLQVVRGYDAIETGVIFTAATLGLLFTSLAAERMARRCSQRLLITTGFAVAIAGIVVLIVLAGAFTTAWAFVPGLVLIGLGLGMMLTPSVNVVQSSFPEEQQGEISGLSRSVSNLGSSFGTAIAGTILVSGLTKGAYAAAMSCLAVIGVVGLVAATRLPRDTGTAEADVPRATAPL</sequence>
<protein>
    <submittedName>
        <fullName evidence="9">MFS transporter</fullName>
    </submittedName>
</protein>
<comment type="subcellular location">
    <subcellularLocation>
        <location evidence="1">Cell membrane</location>
        <topology evidence="1">Multi-pass membrane protein</topology>
    </subcellularLocation>
</comment>